<dbReference type="Proteomes" id="UP000270342">
    <property type="component" value="Unassembled WGS sequence"/>
</dbReference>
<sequence length="91" mass="10326">MPIKYIPPTPVDLATLKDELQLTGKQMADLAWLAGDQHWRKYTNPNPDNQRPMSAQMLFVMMAQLELDSATIERVLNRMRKAGATITLDAQ</sequence>
<gene>
    <name evidence="1" type="ORF">D7S86_01445</name>
</gene>
<name>A0A494Y8D0_9BURK</name>
<comment type="caution">
    <text evidence="1">The sequence shown here is derived from an EMBL/GenBank/DDBJ whole genome shotgun (WGS) entry which is preliminary data.</text>
</comment>
<dbReference type="AlphaFoldDB" id="A0A494Y8D0"/>
<evidence type="ECO:0000313" key="1">
    <source>
        <dbReference type="EMBL" id="RKP58636.1"/>
    </source>
</evidence>
<dbReference type="RefSeq" id="WP_121082497.1">
    <property type="nucleotide sequence ID" value="NZ_RBZU01000001.1"/>
</dbReference>
<evidence type="ECO:0000313" key="2">
    <source>
        <dbReference type="Proteomes" id="UP000270342"/>
    </source>
</evidence>
<dbReference type="OrthoDB" id="8653919at2"/>
<protein>
    <submittedName>
        <fullName evidence="1">XRE family transcriptional regulator</fullName>
    </submittedName>
</protein>
<organism evidence="1 2">
    <name type="scientific">Pararobbsia silviterrae</name>
    <dbReference type="NCBI Taxonomy" id="1792498"/>
    <lineage>
        <taxon>Bacteria</taxon>
        <taxon>Pseudomonadati</taxon>
        <taxon>Pseudomonadota</taxon>
        <taxon>Betaproteobacteria</taxon>
        <taxon>Burkholderiales</taxon>
        <taxon>Burkholderiaceae</taxon>
        <taxon>Pararobbsia</taxon>
    </lineage>
</organism>
<reference evidence="1 2" key="1">
    <citation type="submission" date="2018-10" db="EMBL/GenBank/DDBJ databases">
        <title>Robbsia sp. DHC34, isolated from soil.</title>
        <authorList>
            <person name="Gao Z.-H."/>
            <person name="Qiu L.-H."/>
        </authorList>
    </citation>
    <scope>NUCLEOTIDE SEQUENCE [LARGE SCALE GENOMIC DNA]</scope>
    <source>
        <strain evidence="1 2">DHC34</strain>
    </source>
</reference>
<accession>A0A494Y8D0</accession>
<keyword evidence="2" id="KW-1185">Reference proteome</keyword>
<dbReference type="EMBL" id="RBZU01000001">
    <property type="protein sequence ID" value="RKP58636.1"/>
    <property type="molecule type" value="Genomic_DNA"/>
</dbReference>
<proteinExistence type="predicted"/>